<dbReference type="PANTHER" id="PTHR35841:SF1">
    <property type="entry name" value="PHOSPHONATES-BINDING PERIPLASMIC PROTEIN"/>
    <property type="match status" value="1"/>
</dbReference>
<dbReference type="GO" id="GO:0055085">
    <property type="term" value="P:transmembrane transport"/>
    <property type="evidence" value="ECO:0007669"/>
    <property type="project" value="InterPro"/>
</dbReference>
<accession>A0A9D1TUH3</accession>
<proteinExistence type="inferred from homology"/>
<dbReference type="Pfam" id="PF12974">
    <property type="entry name" value="Phosphonate-bd"/>
    <property type="match status" value="1"/>
</dbReference>
<evidence type="ECO:0000256" key="1">
    <source>
        <dbReference type="ARBA" id="ARBA00007162"/>
    </source>
</evidence>
<protein>
    <submittedName>
        <fullName evidence="4">Phosphate/phosphite/phosphonate ABC transporter substrate-binding protein</fullName>
    </submittedName>
</protein>
<feature type="chain" id="PRO_5038477000" evidence="3">
    <location>
        <begin position="23"/>
        <end position="313"/>
    </location>
</feature>
<dbReference type="EMBL" id="DXHP01000175">
    <property type="protein sequence ID" value="HIW07248.1"/>
    <property type="molecule type" value="Genomic_DNA"/>
</dbReference>
<comment type="similarity">
    <text evidence="1">Belongs to the phosphate/phosphite/phosphonate binding protein family.</text>
</comment>
<dbReference type="SUPFAM" id="SSF53850">
    <property type="entry name" value="Periplasmic binding protein-like II"/>
    <property type="match status" value="1"/>
</dbReference>
<gene>
    <name evidence="4" type="primary">phnD</name>
    <name evidence="4" type="ORF">H9889_08005</name>
</gene>
<evidence type="ECO:0000256" key="2">
    <source>
        <dbReference type="ARBA" id="ARBA00022729"/>
    </source>
</evidence>
<sequence>MSFIRISIALSLLVFGHHFANGATCDRGTLSEPYCDRDNDLIADLPKDPSQWIDPKTLIISFAPFEDYITTANIFNPFIDYLETCLQRRVIFYPMQSNEAEIAAMRAGRIHLAGFSTGSLISAVNNAGAVPFATQANEQGLVGANLIVIVRSDSNYHTLSDLKNRRVAHSNPTSLTGHLGALALFPAEGLIPGVDYTIRFSGKHDQSILGVKSGDYDAATTTTEILNRMIQYQEVDADDFKIIYQSQTFPSAAFSYAHNLAPSLTENIKSCFFAYQFPEAMQQGFKGSLFFSPINYQQDWQDIRQILLNVPQP</sequence>
<dbReference type="AlphaFoldDB" id="A0A9D1TUH3"/>
<dbReference type="NCBIfam" id="TIGR01098">
    <property type="entry name" value="3A0109s03R"/>
    <property type="match status" value="1"/>
</dbReference>
<keyword evidence="2 3" id="KW-0732">Signal</keyword>
<evidence type="ECO:0000256" key="3">
    <source>
        <dbReference type="SAM" id="SignalP"/>
    </source>
</evidence>
<evidence type="ECO:0000313" key="4">
    <source>
        <dbReference type="EMBL" id="HIW07248.1"/>
    </source>
</evidence>
<dbReference type="Proteomes" id="UP000823934">
    <property type="component" value="Unassembled WGS sequence"/>
</dbReference>
<feature type="signal peptide" evidence="3">
    <location>
        <begin position="1"/>
        <end position="22"/>
    </location>
</feature>
<reference evidence="4" key="1">
    <citation type="journal article" date="2021" name="PeerJ">
        <title>Extensive microbial diversity within the chicken gut microbiome revealed by metagenomics and culture.</title>
        <authorList>
            <person name="Gilroy R."/>
            <person name="Ravi A."/>
            <person name="Getino M."/>
            <person name="Pursley I."/>
            <person name="Horton D.L."/>
            <person name="Alikhan N.F."/>
            <person name="Baker D."/>
            <person name="Gharbi K."/>
            <person name="Hall N."/>
            <person name="Watson M."/>
            <person name="Adriaenssens E.M."/>
            <person name="Foster-Nyarko E."/>
            <person name="Jarju S."/>
            <person name="Secka A."/>
            <person name="Antonio M."/>
            <person name="Oren A."/>
            <person name="Chaudhuri R.R."/>
            <person name="La Ragione R."/>
            <person name="Hildebrand F."/>
            <person name="Pallen M.J."/>
        </authorList>
    </citation>
    <scope>NUCLEOTIDE SEQUENCE</scope>
    <source>
        <strain evidence="4">CHK160-9182</strain>
    </source>
</reference>
<name>A0A9D1TUH3_9GAMM</name>
<dbReference type="GO" id="GO:0043190">
    <property type="term" value="C:ATP-binding cassette (ABC) transporter complex"/>
    <property type="evidence" value="ECO:0007669"/>
    <property type="project" value="InterPro"/>
</dbReference>
<comment type="caution">
    <text evidence="4">The sequence shown here is derived from an EMBL/GenBank/DDBJ whole genome shotgun (WGS) entry which is preliminary data.</text>
</comment>
<dbReference type="Gene3D" id="3.40.190.10">
    <property type="entry name" value="Periplasmic binding protein-like II"/>
    <property type="match status" value="2"/>
</dbReference>
<organism evidence="4 5">
    <name type="scientific">Candidatus Ignatzschineria merdigallinarum</name>
    <dbReference type="NCBI Taxonomy" id="2838621"/>
    <lineage>
        <taxon>Bacteria</taxon>
        <taxon>Pseudomonadati</taxon>
        <taxon>Pseudomonadota</taxon>
        <taxon>Gammaproteobacteria</taxon>
        <taxon>Cardiobacteriales</taxon>
        <taxon>Ignatzschineriaceae</taxon>
        <taxon>Ignatzschineria</taxon>
    </lineage>
</organism>
<evidence type="ECO:0000313" key="5">
    <source>
        <dbReference type="Proteomes" id="UP000823934"/>
    </source>
</evidence>
<reference evidence="4" key="2">
    <citation type="submission" date="2021-04" db="EMBL/GenBank/DDBJ databases">
        <authorList>
            <person name="Gilroy R."/>
        </authorList>
    </citation>
    <scope>NUCLEOTIDE SEQUENCE</scope>
    <source>
        <strain evidence="4">CHK160-9182</strain>
    </source>
</reference>
<dbReference type="PANTHER" id="PTHR35841">
    <property type="entry name" value="PHOSPHONATES-BINDING PERIPLASMIC PROTEIN"/>
    <property type="match status" value="1"/>
</dbReference>
<dbReference type="InterPro" id="IPR005770">
    <property type="entry name" value="PhnD"/>
</dbReference>